<dbReference type="AlphaFoldDB" id="A0AAV7C2W4"/>
<accession>A0AAV7C2W4</accession>
<dbReference type="Proteomes" id="UP000824782">
    <property type="component" value="Unassembled WGS sequence"/>
</dbReference>
<protein>
    <submittedName>
        <fullName evidence="1">Uncharacterized protein</fullName>
    </submittedName>
</protein>
<reference evidence="1" key="1">
    <citation type="thesis" date="2020" institute="ProQuest LLC" country="789 East Eisenhower Parkway, Ann Arbor, MI, USA">
        <title>Comparative Genomics and Chromosome Evolution.</title>
        <authorList>
            <person name="Mudd A.B."/>
        </authorList>
    </citation>
    <scope>NUCLEOTIDE SEQUENCE</scope>
    <source>
        <strain evidence="1">237g6f4</strain>
        <tissue evidence="1">Blood</tissue>
    </source>
</reference>
<organism evidence="1 2">
    <name type="scientific">Engystomops pustulosus</name>
    <name type="common">Tungara frog</name>
    <name type="synonym">Physalaemus pustulosus</name>
    <dbReference type="NCBI Taxonomy" id="76066"/>
    <lineage>
        <taxon>Eukaryota</taxon>
        <taxon>Metazoa</taxon>
        <taxon>Chordata</taxon>
        <taxon>Craniata</taxon>
        <taxon>Vertebrata</taxon>
        <taxon>Euteleostomi</taxon>
        <taxon>Amphibia</taxon>
        <taxon>Batrachia</taxon>
        <taxon>Anura</taxon>
        <taxon>Neobatrachia</taxon>
        <taxon>Hyloidea</taxon>
        <taxon>Leptodactylidae</taxon>
        <taxon>Leiuperinae</taxon>
        <taxon>Engystomops</taxon>
    </lineage>
</organism>
<dbReference type="EMBL" id="WNYA01000004">
    <property type="protein sequence ID" value="KAG8579036.1"/>
    <property type="molecule type" value="Genomic_DNA"/>
</dbReference>
<proteinExistence type="predicted"/>
<keyword evidence="2" id="KW-1185">Reference proteome</keyword>
<name>A0AAV7C2W4_ENGPU</name>
<comment type="caution">
    <text evidence="1">The sequence shown here is derived from an EMBL/GenBank/DDBJ whole genome shotgun (WGS) entry which is preliminary data.</text>
</comment>
<gene>
    <name evidence="1" type="ORF">GDO81_010690</name>
</gene>
<evidence type="ECO:0000313" key="1">
    <source>
        <dbReference type="EMBL" id="KAG8579036.1"/>
    </source>
</evidence>
<evidence type="ECO:0000313" key="2">
    <source>
        <dbReference type="Proteomes" id="UP000824782"/>
    </source>
</evidence>
<sequence>MHILASSLQYHTGNCTNPPPSVPFELLPLCREGFMLQLLCYHRCISSAELSRTGTIIVGTYFGFTVWFQFVPYSISSALRHVALRRPGGFCMELRY</sequence>